<sequence length="554" mass="62933">MSLHFKQDHKDRRDCPDLCNTATLKSIKPFEATQEKSCQGKATGSLEESPLTHCSQADNFHLEHQISHVTFTQDTDELSTIPSPACASGKALSLISKELRSFSPSLPIGTSTVQPPLSASRNSSPVHPSTFLCEAVNSLPQTVPKCESLKVTELPETQCGERTFDKASKSCSQTPESSPSVCKMINLDKEPFSCEDDFGVDSLLSFSWEESGEEEIEGLKCTVHHPHKMINIMYVDEEDCIIKPQILCRQSLSMVYSTIEESYQDGTLELLSDLMLPGYYPPKDITSHLLWGILLNPQSPHHNCVQAFDLLMRTQRYHIADKWSAPWDWEMLSNVIEKQEHRPETVRMFLEYVVQTLEDDFRIKQTTSALYQSLAKAVLSFDHQFSHIRDVCKWLFSAIVKSTDCNEMVEEHTRIVAIFQRMLSLALEVDCSPAIGSNKLSQELFHMLISSVPPRRQRMLLLESLQSKLLMCKLLEHLLDYSCPVKTSVPMSLSLLLHFLKNCTLSPDPKDGTEKWRRWEELVCLLWMLLLSYNNAMKGITAHLQQHTLHVTCL</sequence>
<dbReference type="Proteomes" id="UP000694523">
    <property type="component" value="Unplaced"/>
</dbReference>
<evidence type="ECO:0000313" key="2">
    <source>
        <dbReference type="Proteomes" id="UP000694523"/>
    </source>
</evidence>
<proteinExistence type="predicted"/>
<protein>
    <submittedName>
        <fullName evidence="1">Si:ch211-199b20.3</fullName>
    </submittedName>
</protein>
<accession>A0A8C6UN99</accession>
<dbReference type="GO" id="GO:0032184">
    <property type="term" value="F:SUMO polymer binding"/>
    <property type="evidence" value="ECO:0007669"/>
    <property type="project" value="TreeGrafter"/>
</dbReference>
<dbReference type="AlphaFoldDB" id="A0A8C6UN99"/>
<evidence type="ECO:0000313" key="1">
    <source>
        <dbReference type="Ensembl" id="ENSNMLP00000036961.1"/>
    </source>
</evidence>
<reference evidence="1" key="2">
    <citation type="submission" date="2025-09" db="UniProtKB">
        <authorList>
            <consortium name="Ensembl"/>
        </authorList>
    </citation>
    <scope>IDENTIFICATION</scope>
</reference>
<name>A0A8C6UN99_9GOBI</name>
<dbReference type="PANTHER" id="PTHR23187">
    <property type="entry name" value="FLJ44216 PROTEIN-RELATED"/>
    <property type="match status" value="1"/>
</dbReference>
<keyword evidence="2" id="KW-1185">Reference proteome</keyword>
<dbReference type="InterPro" id="IPR052119">
    <property type="entry name" value="ElonginBC-PRC2_ViralRestrict"/>
</dbReference>
<dbReference type="Ensembl" id="ENSNMLT00000041179.1">
    <property type="protein sequence ID" value="ENSNMLP00000036961.1"/>
    <property type="gene ID" value="ENSNMLG00000022907.1"/>
</dbReference>
<dbReference type="PANTHER" id="PTHR23187:SF3">
    <property type="entry name" value="SUMO-INTERACTING MOTIF-CONTAINING PROTEIN 1"/>
    <property type="match status" value="1"/>
</dbReference>
<reference evidence="1" key="1">
    <citation type="submission" date="2025-08" db="UniProtKB">
        <authorList>
            <consortium name="Ensembl"/>
        </authorList>
    </citation>
    <scope>IDENTIFICATION</scope>
</reference>
<organism evidence="1 2">
    <name type="scientific">Neogobius melanostomus</name>
    <name type="common">round goby</name>
    <dbReference type="NCBI Taxonomy" id="47308"/>
    <lineage>
        <taxon>Eukaryota</taxon>
        <taxon>Metazoa</taxon>
        <taxon>Chordata</taxon>
        <taxon>Craniata</taxon>
        <taxon>Vertebrata</taxon>
        <taxon>Euteleostomi</taxon>
        <taxon>Actinopterygii</taxon>
        <taxon>Neopterygii</taxon>
        <taxon>Teleostei</taxon>
        <taxon>Neoteleostei</taxon>
        <taxon>Acanthomorphata</taxon>
        <taxon>Gobiaria</taxon>
        <taxon>Gobiiformes</taxon>
        <taxon>Gobioidei</taxon>
        <taxon>Gobiidae</taxon>
        <taxon>Benthophilinae</taxon>
        <taxon>Neogobiini</taxon>
        <taxon>Neogobius</taxon>
    </lineage>
</organism>